<reference evidence="13 14" key="1">
    <citation type="submission" date="2020-07" db="EMBL/GenBank/DDBJ databases">
        <title>Complete genome and description of Corynebacterium incognita strain Marseille-Q3630 sp. nov.</title>
        <authorList>
            <person name="Boxberger M."/>
        </authorList>
    </citation>
    <scope>NUCLEOTIDE SEQUENCE [LARGE SCALE GENOMIC DNA]</scope>
    <source>
        <strain evidence="13 14">Marseille-Q3630</strain>
    </source>
</reference>
<dbReference type="InterPro" id="IPR036640">
    <property type="entry name" value="ABC1_TM_sf"/>
</dbReference>
<keyword evidence="14" id="KW-1185">Reference proteome</keyword>
<evidence type="ECO:0000256" key="7">
    <source>
        <dbReference type="ARBA" id="ARBA00022840"/>
    </source>
</evidence>
<feature type="transmembrane region" description="Helical" evidence="10">
    <location>
        <begin position="144"/>
        <end position="162"/>
    </location>
</feature>
<dbReference type="PROSITE" id="PS50929">
    <property type="entry name" value="ABC_TM1F"/>
    <property type="match status" value="1"/>
</dbReference>
<gene>
    <name evidence="13" type="ORF">H0194_00120</name>
</gene>
<keyword evidence="2" id="KW-0813">Transport</keyword>
<dbReference type="AlphaFoldDB" id="A0A7G7CPL1"/>
<dbReference type="Proteomes" id="UP000515743">
    <property type="component" value="Chromosome"/>
</dbReference>
<evidence type="ECO:0000259" key="12">
    <source>
        <dbReference type="PROSITE" id="PS50929"/>
    </source>
</evidence>
<feature type="domain" description="ABC transmembrane type-1" evidence="12">
    <location>
        <begin position="31"/>
        <end position="311"/>
    </location>
</feature>
<evidence type="ECO:0000256" key="5">
    <source>
        <dbReference type="ARBA" id="ARBA00022692"/>
    </source>
</evidence>
<dbReference type="InterPro" id="IPR039421">
    <property type="entry name" value="Type_1_exporter"/>
</dbReference>
<dbReference type="EMBL" id="CP059404">
    <property type="protein sequence ID" value="QNE89527.1"/>
    <property type="molecule type" value="Genomic_DNA"/>
</dbReference>
<feature type="transmembrane region" description="Helical" evidence="10">
    <location>
        <begin position="254"/>
        <end position="274"/>
    </location>
</feature>
<dbReference type="Pfam" id="PF00664">
    <property type="entry name" value="ABC_membrane"/>
    <property type="match status" value="1"/>
</dbReference>
<evidence type="ECO:0000259" key="11">
    <source>
        <dbReference type="PROSITE" id="PS50893"/>
    </source>
</evidence>
<feature type="transmembrane region" description="Helical" evidence="10">
    <location>
        <begin position="168"/>
        <end position="187"/>
    </location>
</feature>
<dbReference type="InterPro" id="IPR027417">
    <property type="entry name" value="P-loop_NTPase"/>
</dbReference>
<keyword evidence="4" id="KW-0997">Cell inner membrane</keyword>
<dbReference type="GO" id="GO:0015421">
    <property type="term" value="F:ABC-type oligopeptide transporter activity"/>
    <property type="evidence" value="ECO:0007669"/>
    <property type="project" value="TreeGrafter"/>
</dbReference>
<dbReference type="InterPro" id="IPR011527">
    <property type="entry name" value="ABC1_TM_dom"/>
</dbReference>
<evidence type="ECO:0000256" key="6">
    <source>
        <dbReference type="ARBA" id="ARBA00022741"/>
    </source>
</evidence>
<dbReference type="Pfam" id="PF00005">
    <property type="entry name" value="ABC_tran"/>
    <property type="match status" value="1"/>
</dbReference>
<evidence type="ECO:0000256" key="2">
    <source>
        <dbReference type="ARBA" id="ARBA00022448"/>
    </source>
</evidence>
<evidence type="ECO:0000256" key="9">
    <source>
        <dbReference type="ARBA" id="ARBA00023136"/>
    </source>
</evidence>
<dbReference type="GO" id="GO:0005886">
    <property type="term" value="C:plasma membrane"/>
    <property type="evidence" value="ECO:0007669"/>
    <property type="project" value="UniProtKB-SubCell"/>
</dbReference>
<feature type="transmembrane region" description="Helical" evidence="10">
    <location>
        <begin position="68"/>
        <end position="90"/>
    </location>
</feature>
<keyword evidence="6" id="KW-0547">Nucleotide-binding</keyword>
<name>A0A7G7CPL1_9CORY</name>
<dbReference type="RefSeq" id="WP_185175901.1">
    <property type="nucleotide sequence ID" value="NZ_CP059404.1"/>
</dbReference>
<keyword evidence="9 10" id="KW-0472">Membrane</keyword>
<sequence>MRFPTARFPQVRREVAAQISQVPGARRWAMVAIVYLVLGSAANIMVPIQLGHIVDLITGESTRSLQGIAITLVCAAIAAAGLSALGFYILSRITERIIANLRESMVTTALGLPVHRVEDAGSGDLVSRSTDDVAELSAAVTETVPVLTTSVFSVLATGVALISLDWQYLAVIAVVSPIYYVAARRYLSVAPDRYSAERQARAERADRVLEAIRGRDTVRAYALEQTMHDRIHSSSRAVAALGYRARRTMMVLQLWMTGAELTMLVVGLVVGYHAVATGDLTVGAVTGAMLMLIRLRGPLLGLMRVLDTVQSGYASLARIVGVVIDPPQPLPPIEAPPRRGQVDMDGVSFAYPGADAQGQRWAVEDIDLHIAPGETVAIVGASGAGKTTVAALLAGLRIPDSGSVRIDGVEVTALPDAQRVARLALVSQEVHVFSGTLREDLTLAKPGAADEELLAALEAVQADWFDELIDGLDTEVGAQGMTLDPVAAQQLALARILLVNPKVIIMDEATAEAGSSNAGALEAAAAAVTSGRTAVVIAHRLNQARHANVIVVMDSGRVVERGTHEQLLALGERYAQLWDAWQRGRGE</sequence>
<dbReference type="PANTHER" id="PTHR43394:SF1">
    <property type="entry name" value="ATP-BINDING CASSETTE SUB-FAMILY B MEMBER 10, MITOCHONDRIAL"/>
    <property type="match status" value="1"/>
</dbReference>
<dbReference type="SMART" id="SM00382">
    <property type="entry name" value="AAA"/>
    <property type="match status" value="1"/>
</dbReference>
<dbReference type="Gene3D" id="3.40.50.300">
    <property type="entry name" value="P-loop containing nucleotide triphosphate hydrolases"/>
    <property type="match status" value="1"/>
</dbReference>
<dbReference type="PANTHER" id="PTHR43394">
    <property type="entry name" value="ATP-DEPENDENT PERMEASE MDL1, MITOCHONDRIAL"/>
    <property type="match status" value="1"/>
</dbReference>
<dbReference type="PROSITE" id="PS50893">
    <property type="entry name" value="ABC_TRANSPORTER_2"/>
    <property type="match status" value="1"/>
</dbReference>
<dbReference type="SUPFAM" id="SSF90123">
    <property type="entry name" value="ABC transporter transmembrane region"/>
    <property type="match status" value="1"/>
</dbReference>
<dbReference type="GO" id="GO:0005524">
    <property type="term" value="F:ATP binding"/>
    <property type="evidence" value="ECO:0007669"/>
    <property type="project" value="UniProtKB-KW"/>
</dbReference>
<evidence type="ECO:0000313" key="13">
    <source>
        <dbReference type="EMBL" id="QNE89527.1"/>
    </source>
</evidence>
<dbReference type="InterPro" id="IPR003439">
    <property type="entry name" value="ABC_transporter-like_ATP-bd"/>
</dbReference>
<evidence type="ECO:0000256" key="8">
    <source>
        <dbReference type="ARBA" id="ARBA00022989"/>
    </source>
</evidence>
<feature type="domain" description="ABC transporter" evidence="11">
    <location>
        <begin position="342"/>
        <end position="580"/>
    </location>
</feature>
<accession>A0A7G7CPL1</accession>
<dbReference type="KEGG" id="cik:H0194_00120"/>
<dbReference type="FunFam" id="3.40.50.300:FF:001001">
    <property type="entry name" value="Multidrug ABC transporter ATP-binding protein"/>
    <property type="match status" value="1"/>
</dbReference>
<evidence type="ECO:0000256" key="10">
    <source>
        <dbReference type="SAM" id="Phobius"/>
    </source>
</evidence>
<keyword evidence="7 13" id="KW-0067">ATP-binding</keyword>
<evidence type="ECO:0000256" key="3">
    <source>
        <dbReference type="ARBA" id="ARBA00022475"/>
    </source>
</evidence>
<feature type="transmembrane region" description="Helical" evidence="10">
    <location>
        <begin position="28"/>
        <end position="48"/>
    </location>
</feature>
<comment type="subcellular location">
    <subcellularLocation>
        <location evidence="1">Cell membrane</location>
        <topology evidence="1">Multi-pass membrane protein</topology>
    </subcellularLocation>
</comment>
<keyword evidence="8 10" id="KW-1133">Transmembrane helix</keyword>
<dbReference type="SUPFAM" id="SSF52540">
    <property type="entry name" value="P-loop containing nucleoside triphosphate hydrolases"/>
    <property type="match status" value="1"/>
</dbReference>
<keyword evidence="5 10" id="KW-0812">Transmembrane</keyword>
<organism evidence="13 14">
    <name type="scientific">Corynebacterium incognita</name>
    <dbReference type="NCBI Taxonomy" id="2754725"/>
    <lineage>
        <taxon>Bacteria</taxon>
        <taxon>Bacillati</taxon>
        <taxon>Actinomycetota</taxon>
        <taxon>Actinomycetes</taxon>
        <taxon>Mycobacteriales</taxon>
        <taxon>Corynebacteriaceae</taxon>
        <taxon>Corynebacterium</taxon>
    </lineage>
</organism>
<dbReference type="InterPro" id="IPR003593">
    <property type="entry name" value="AAA+_ATPase"/>
</dbReference>
<protein>
    <submittedName>
        <fullName evidence="13">ABC transporter ATP-binding protein</fullName>
    </submittedName>
</protein>
<keyword evidence="3" id="KW-1003">Cell membrane</keyword>
<evidence type="ECO:0000313" key="14">
    <source>
        <dbReference type="Proteomes" id="UP000515743"/>
    </source>
</evidence>
<evidence type="ECO:0000256" key="4">
    <source>
        <dbReference type="ARBA" id="ARBA00022519"/>
    </source>
</evidence>
<evidence type="ECO:0000256" key="1">
    <source>
        <dbReference type="ARBA" id="ARBA00004651"/>
    </source>
</evidence>
<dbReference type="Gene3D" id="1.20.1560.10">
    <property type="entry name" value="ABC transporter type 1, transmembrane domain"/>
    <property type="match status" value="1"/>
</dbReference>
<proteinExistence type="predicted"/>
<dbReference type="GO" id="GO:0016887">
    <property type="term" value="F:ATP hydrolysis activity"/>
    <property type="evidence" value="ECO:0007669"/>
    <property type="project" value="InterPro"/>
</dbReference>